<comment type="caution">
    <text evidence="1">The sequence shown here is derived from an EMBL/GenBank/DDBJ whole genome shotgun (WGS) entry which is preliminary data.</text>
</comment>
<organism evidence="1 2">
    <name type="scientific">Paracoccus broussonetiae</name>
    <dbReference type="NCBI Taxonomy" id="3075834"/>
    <lineage>
        <taxon>Bacteria</taxon>
        <taxon>Pseudomonadati</taxon>
        <taxon>Pseudomonadota</taxon>
        <taxon>Alphaproteobacteria</taxon>
        <taxon>Rhodobacterales</taxon>
        <taxon>Paracoccaceae</taxon>
        <taxon>Paracoccus</taxon>
    </lineage>
</organism>
<protein>
    <recommendedName>
        <fullName evidence="3">Ribbon-helix-helix protein, CopG family</fullName>
    </recommendedName>
</protein>
<evidence type="ECO:0008006" key="3">
    <source>
        <dbReference type="Google" id="ProtNLM"/>
    </source>
</evidence>
<accession>A0ABU3EAG0</accession>
<evidence type="ECO:0000313" key="2">
    <source>
        <dbReference type="Proteomes" id="UP001251085"/>
    </source>
</evidence>
<dbReference type="EMBL" id="JAVRQI010000003">
    <property type="protein sequence ID" value="MDT1061209.1"/>
    <property type="molecule type" value="Genomic_DNA"/>
</dbReference>
<evidence type="ECO:0000313" key="1">
    <source>
        <dbReference type="EMBL" id="MDT1061209.1"/>
    </source>
</evidence>
<keyword evidence="2" id="KW-1185">Reference proteome</keyword>
<gene>
    <name evidence="1" type="ORF">RM190_05010</name>
</gene>
<reference evidence="2" key="1">
    <citation type="submission" date="2023-07" db="EMBL/GenBank/DDBJ databases">
        <title>Characterization of two Paracoccaceae strains isolated from Phycosphere and proposal of Xinfangfangia lacusdiani sp. nov.</title>
        <authorList>
            <person name="Deng Y."/>
            <person name="Zhang Y.Q."/>
        </authorList>
    </citation>
    <scope>NUCLEOTIDE SEQUENCE [LARGE SCALE GENOMIC DNA]</scope>
    <source>
        <strain evidence="2">CPCC 101403</strain>
    </source>
</reference>
<proteinExistence type="predicted"/>
<sequence length="55" mass="5961">MEAHLMALLDKAEGTGWSRAEAIASLISLCENIQLGDEANAELRRFISTRFGGPV</sequence>
<name>A0ABU3EAG0_9RHOB</name>
<dbReference type="Proteomes" id="UP001251085">
    <property type="component" value="Unassembled WGS sequence"/>
</dbReference>